<protein>
    <submittedName>
        <fullName evidence="7">Sporulation-specific cell division protein SsgB</fullName>
    </submittedName>
</protein>
<comment type="subcellular location">
    <subcellularLocation>
        <location evidence="1">Cell septum</location>
    </subcellularLocation>
</comment>
<evidence type="ECO:0000313" key="7">
    <source>
        <dbReference type="EMBL" id="GGO14444.1"/>
    </source>
</evidence>
<comment type="caution">
    <text evidence="7">The sequence shown here is derived from an EMBL/GenBank/DDBJ whole genome shotgun (WGS) entry which is preliminary data.</text>
</comment>
<evidence type="ECO:0000256" key="3">
    <source>
        <dbReference type="ARBA" id="ARBA00022618"/>
    </source>
</evidence>
<name>A0A8H9GZY6_9ACTN</name>
<evidence type="ECO:0000256" key="2">
    <source>
        <dbReference type="ARBA" id="ARBA00009323"/>
    </source>
</evidence>
<dbReference type="GO" id="GO:0030428">
    <property type="term" value="C:cell septum"/>
    <property type="evidence" value="ECO:0007669"/>
    <property type="project" value="UniProtKB-SubCell"/>
</dbReference>
<reference evidence="7" key="1">
    <citation type="journal article" date="2014" name="Int. J. Syst. Evol. Microbiol.">
        <title>Complete genome sequence of Corynebacterium casei LMG S-19264T (=DSM 44701T), isolated from a smear-ripened cheese.</title>
        <authorList>
            <consortium name="US DOE Joint Genome Institute (JGI-PGF)"/>
            <person name="Walter F."/>
            <person name="Albersmeier A."/>
            <person name="Kalinowski J."/>
            <person name="Ruckert C."/>
        </authorList>
    </citation>
    <scope>NUCLEOTIDE SEQUENCE</scope>
    <source>
        <strain evidence="7">CGMCC 4.7138</strain>
    </source>
</reference>
<keyword evidence="3 7" id="KW-0132">Cell division</keyword>
<evidence type="ECO:0000256" key="1">
    <source>
        <dbReference type="ARBA" id="ARBA00004431"/>
    </source>
</evidence>
<organism evidence="7 8">
    <name type="scientific">Microbispora bryophytorum</name>
    <dbReference type="NCBI Taxonomy" id="1460882"/>
    <lineage>
        <taxon>Bacteria</taxon>
        <taxon>Bacillati</taxon>
        <taxon>Actinomycetota</taxon>
        <taxon>Actinomycetes</taxon>
        <taxon>Streptosporangiales</taxon>
        <taxon>Streptosporangiaceae</taxon>
        <taxon>Microbispora</taxon>
    </lineage>
</organism>
<sequence>MKAPDRGPDDEKVWLTMNSTTVSAELGLRLVVPDRTTVPLLAGLSYTAEDPYAIRMAFHVGNDEPVEWIFARELLTVGIVRRVGDGDVQVWPARSDGERTLNISLTSPFGQALFEVPLAPLTEFLHRTYELVSAGRETDFMDLDEELTNMLWSS</sequence>
<dbReference type="AlphaFoldDB" id="A0A8H9GZY6"/>
<evidence type="ECO:0000256" key="4">
    <source>
        <dbReference type="ARBA" id="ARBA00022969"/>
    </source>
</evidence>
<dbReference type="Proteomes" id="UP000653480">
    <property type="component" value="Unassembled WGS sequence"/>
</dbReference>
<dbReference type="Pfam" id="PF04686">
    <property type="entry name" value="SsgA"/>
    <property type="match status" value="1"/>
</dbReference>
<proteinExistence type="inferred from homology"/>
<dbReference type="EMBL" id="BMMN01000005">
    <property type="protein sequence ID" value="GGO14444.1"/>
    <property type="molecule type" value="Genomic_DNA"/>
</dbReference>
<gene>
    <name evidence="7" type="primary">ssgB</name>
    <name evidence="7" type="ORF">GCM10011574_34870</name>
</gene>
<keyword evidence="5" id="KW-0717">Septation</keyword>
<dbReference type="InterPro" id="IPR006776">
    <property type="entry name" value="SsgB"/>
</dbReference>
<dbReference type="Gene3D" id="2.30.31.20">
    <property type="entry name" value="Sporulation-specific cell division protein SsgB"/>
    <property type="match status" value="1"/>
</dbReference>
<evidence type="ECO:0000313" key="8">
    <source>
        <dbReference type="Proteomes" id="UP000653480"/>
    </source>
</evidence>
<keyword evidence="4" id="KW-0749">Sporulation</keyword>
<dbReference type="GO" id="GO:0000917">
    <property type="term" value="P:division septum assembly"/>
    <property type="evidence" value="ECO:0007669"/>
    <property type="project" value="UniProtKB-KW"/>
</dbReference>
<keyword evidence="8" id="KW-1185">Reference proteome</keyword>
<keyword evidence="6" id="KW-0131">Cell cycle</keyword>
<evidence type="ECO:0000256" key="5">
    <source>
        <dbReference type="ARBA" id="ARBA00023210"/>
    </source>
</evidence>
<accession>A0A8H9GZY6</accession>
<comment type="similarity">
    <text evidence="2">Belongs to the SsgA family.</text>
</comment>
<dbReference type="GO" id="GO:0030435">
    <property type="term" value="P:sporulation resulting in formation of a cellular spore"/>
    <property type="evidence" value="ECO:0007669"/>
    <property type="project" value="UniProtKB-KW"/>
</dbReference>
<dbReference type="InterPro" id="IPR038658">
    <property type="entry name" value="SsgB_sf"/>
</dbReference>
<evidence type="ECO:0000256" key="6">
    <source>
        <dbReference type="ARBA" id="ARBA00023306"/>
    </source>
</evidence>
<reference evidence="7" key="2">
    <citation type="submission" date="2020-09" db="EMBL/GenBank/DDBJ databases">
        <authorList>
            <person name="Sun Q."/>
            <person name="Zhou Y."/>
        </authorList>
    </citation>
    <scope>NUCLEOTIDE SEQUENCE</scope>
    <source>
        <strain evidence="7">CGMCC 4.7138</strain>
    </source>
</reference>